<comment type="caution">
    <text evidence="4">The sequence shown here is derived from an EMBL/GenBank/DDBJ whole genome shotgun (WGS) entry which is preliminary data.</text>
</comment>
<reference evidence="4" key="1">
    <citation type="journal article" date="2019" name="Sci. Rep.">
        <title>Draft genome of Tanacetum cinerariifolium, the natural source of mosquito coil.</title>
        <authorList>
            <person name="Yamashiro T."/>
            <person name="Shiraishi A."/>
            <person name="Satake H."/>
            <person name="Nakayama K."/>
        </authorList>
    </citation>
    <scope>NUCLEOTIDE SEQUENCE</scope>
</reference>
<dbReference type="InterPro" id="IPR035979">
    <property type="entry name" value="RBD_domain_sf"/>
</dbReference>
<feature type="region of interest" description="Disordered" evidence="2">
    <location>
        <begin position="313"/>
        <end position="353"/>
    </location>
</feature>
<evidence type="ECO:0000256" key="1">
    <source>
        <dbReference type="PROSITE-ProRule" id="PRU00176"/>
    </source>
</evidence>
<dbReference type="SUPFAM" id="SSF54928">
    <property type="entry name" value="RNA-binding domain, RBD"/>
    <property type="match status" value="1"/>
</dbReference>
<dbReference type="CDD" id="cd00590">
    <property type="entry name" value="RRM_SF"/>
    <property type="match status" value="1"/>
</dbReference>
<gene>
    <name evidence="4" type="ORF">Tci_657061</name>
</gene>
<protein>
    <submittedName>
        <fullName evidence="4">Nucleotide-binding alpha-beta plait domain-containing protein</fullName>
    </submittedName>
</protein>
<dbReference type="AlphaFoldDB" id="A0A699KAU3"/>
<dbReference type="PROSITE" id="PS50102">
    <property type="entry name" value="RRM"/>
    <property type="match status" value="1"/>
</dbReference>
<evidence type="ECO:0000256" key="2">
    <source>
        <dbReference type="SAM" id="MobiDB-lite"/>
    </source>
</evidence>
<evidence type="ECO:0000259" key="3">
    <source>
        <dbReference type="PROSITE" id="PS50102"/>
    </source>
</evidence>
<dbReference type="InterPro" id="IPR012677">
    <property type="entry name" value="Nucleotide-bd_a/b_plait_sf"/>
</dbReference>
<feature type="domain" description="RRM" evidence="3">
    <location>
        <begin position="16"/>
        <end position="63"/>
    </location>
</feature>
<dbReference type="InterPro" id="IPR000504">
    <property type="entry name" value="RRM_dom"/>
</dbReference>
<sequence length="368" mass="40990">MGFYKSKEDDVTRISTSVFVTNFPEAISAKELFNVCKQYGHVVDSFISSKGSKAGKRFAFVRFINVFSIGNKGGQNAKDFGDNVSMKQNETRGRDSSYVIVLKSQEQKGGLEEEVTPALVLGEECLTSKDISNCLVGRVKEFASLVNLKMVFCDEGFSEITIQYLGEFWVLMEFGNVNVIKSFLDNVSMNSWFSQVRKASVDFLTEGRIAWVEVEGIPFKVFWIRASEVPGWVPDFRNDEEDEEQSVDVVNGGGETRHGSDGGDNNEVDEVFATVVKEEEQEVKHCEEVNGENAENISEDLFNIYPLLNKNQVNDKRTGGSESMSHPPGYSPPAGSEVNEINKAGDTVISDKELTGENLEGELKKKLW</sequence>
<accession>A0A699KAU3</accession>
<proteinExistence type="predicted"/>
<dbReference type="Gene3D" id="3.30.70.330">
    <property type="match status" value="1"/>
</dbReference>
<dbReference type="EMBL" id="BKCJ010500295">
    <property type="protein sequence ID" value="GFA85089.1"/>
    <property type="molecule type" value="Genomic_DNA"/>
</dbReference>
<dbReference type="Pfam" id="PF00076">
    <property type="entry name" value="RRM_1"/>
    <property type="match status" value="1"/>
</dbReference>
<keyword evidence="1" id="KW-0694">RNA-binding</keyword>
<organism evidence="4">
    <name type="scientific">Tanacetum cinerariifolium</name>
    <name type="common">Dalmatian daisy</name>
    <name type="synonym">Chrysanthemum cinerariifolium</name>
    <dbReference type="NCBI Taxonomy" id="118510"/>
    <lineage>
        <taxon>Eukaryota</taxon>
        <taxon>Viridiplantae</taxon>
        <taxon>Streptophyta</taxon>
        <taxon>Embryophyta</taxon>
        <taxon>Tracheophyta</taxon>
        <taxon>Spermatophyta</taxon>
        <taxon>Magnoliopsida</taxon>
        <taxon>eudicotyledons</taxon>
        <taxon>Gunneridae</taxon>
        <taxon>Pentapetalae</taxon>
        <taxon>asterids</taxon>
        <taxon>campanulids</taxon>
        <taxon>Asterales</taxon>
        <taxon>Asteraceae</taxon>
        <taxon>Asteroideae</taxon>
        <taxon>Anthemideae</taxon>
        <taxon>Anthemidinae</taxon>
        <taxon>Tanacetum</taxon>
    </lineage>
</organism>
<dbReference type="GO" id="GO:0003723">
    <property type="term" value="F:RNA binding"/>
    <property type="evidence" value="ECO:0007669"/>
    <property type="project" value="UniProtKB-UniRule"/>
</dbReference>
<name>A0A699KAU3_TANCI</name>
<evidence type="ECO:0000313" key="4">
    <source>
        <dbReference type="EMBL" id="GFA85089.1"/>
    </source>
</evidence>